<proteinExistence type="predicted"/>
<name>E1K090_SOLFR</name>
<gene>
    <name evidence="4" type="ORF">DesfrDRAFT_3290</name>
</gene>
<evidence type="ECO:0000313" key="5">
    <source>
        <dbReference type="Proteomes" id="UP000006250"/>
    </source>
</evidence>
<dbReference type="RefSeq" id="WP_005995715.1">
    <property type="nucleotide sequence ID" value="NZ_AECZ01000028.1"/>
</dbReference>
<dbReference type="OrthoDB" id="9805976at2"/>
<dbReference type="InterPro" id="IPR029039">
    <property type="entry name" value="Flavoprotein-like_sf"/>
</dbReference>
<organism evidence="4 5">
    <name type="scientific">Solidesulfovibrio fructosivorans JJ]</name>
    <dbReference type="NCBI Taxonomy" id="596151"/>
    <lineage>
        <taxon>Bacteria</taxon>
        <taxon>Pseudomonadati</taxon>
        <taxon>Thermodesulfobacteriota</taxon>
        <taxon>Desulfovibrionia</taxon>
        <taxon>Desulfovibrionales</taxon>
        <taxon>Desulfovibrionaceae</taxon>
        <taxon>Solidesulfovibrio</taxon>
    </lineage>
</organism>
<dbReference type="Proteomes" id="UP000006250">
    <property type="component" value="Unassembled WGS sequence"/>
</dbReference>
<dbReference type="STRING" id="596151.DesfrDRAFT_3290"/>
<evidence type="ECO:0000256" key="1">
    <source>
        <dbReference type="ARBA" id="ARBA00022630"/>
    </source>
</evidence>
<dbReference type="AlphaFoldDB" id="E1K090"/>
<dbReference type="PANTHER" id="PTHR43278">
    <property type="entry name" value="NAD(P)H-DEPENDENT FMN-CONTAINING OXIDOREDUCTASE YWQN-RELATED"/>
    <property type="match status" value="1"/>
</dbReference>
<dbReference type="SUPFAM" id="SSF52218">
    <property type="entry name" value="Flavoproteins"/>
    <property type="match status" value="1"/>
</dbReference>
<keyword evidence="5" id="KW-1185">Reference proteome</keyword>
<dbReference type="Gene3D" id="3.40.50.360">
    <property type="match status" value="1"/>
</dbReference>
<dbReference type="eggNOG" id="COG0655">
    <property type="taxonomic scope" value="Bacteria"/>
</dbReference>
<evidence type="ECO:0000313" key="4">
    <source>
        <dbReference type="EMBL" id="EFL50008.1"/>
    </source>
</evidence>
<dbReference type="Pfam" id="PF03358">
    <property type="entry name" value="FMN_red"/>
    <property type="match status" value="1"/>
</dbReference>
<dbReference type="InterPro" id="IPR005025">
    <property type="entry name" value="FMN_Rdtase-like_dom"/>
</dbReference>
<evidence type="ECO:0000256" key="2">
    <source>
        <dbReference type="ARBA" id="ARBA00022643"/>
    </source>
</evidence>
<reference evidence="4 5" key="1">
    <citation type="submission" date="2010-08" db="EMBL/GenBank/DDBJ databases">
        <title>The draft genome of Desulfovibrio fructosovorans JJ.</title>
        <authorList>
            <consortium name="US DOE Joint Genome Institute (JGI-PGF)"/>
            <person name="Lucas S."/>
            <person name="Copeland A."/>
            <person name="Lapidus A."/>
            <person name="Cheng J.-F."/>
            <person name="Bruce D."/>
            <person name="Goodwin L."/>
            <person name="Pitluck S."/>
            <person name="Land M.L."/>
            <person name="Hauser L."/>
            <person name="Chang Y.-J."/>
            <person name="Jeffries C."/>
            <person name="Wall J.D."/>
            <person name="Stahl D.A."/>
            <person name="Arkin A.P."/>
            <person name="Dehal P."/>
            <person name="Stolyar S.M."/>
            <person name="Hazen T.C."/>
            <person name="Woyke T.J."/>
        </authorList>
    </citation>
    <scope>NUCLEOTIDE SEQUENCE [LARGE SCALE GENOMIC DNA]</scope>
    <source>
        <strain evidence="4 5">JJ</strain>
    </source>
</reference>
<dbReference type="InterPro" id="IPR051796">
    <property type="entry name" value="ISF_SsuE-like"/>
</dbReference>
<protein>
    <submittedName>
        <fullName evidence="4">NADPH-dependent FMN reductase</fullName>
    </submittedName>
</protein>
<accession>E1K090</accession>
<comment type="caution">
    <text evidence="4">The sequence shown here is derived from an EMBL/GenBank/DDBJ whole genome shotgun (WGS) entry which is preliminary data.</text>
</comment>
<keyword evidence="2" id="KW-0288">FMN</keyword>
<dbReference type="PANTHER" id="PTHR43278:SF1">
    <property type="entry name" value="IRON-SULFUR FLAVOPROTEIN MJ1083"/>
    <property type="match status" value="1"/>
</dbReference>
<evidence type="ECO:0000259" key="3">
    <source>
        <dbReference type="Pfam" id="PF03358"/>
    </source>
</evidence>
<dbReference type="GO" id="GO:0016491">
    <property type="term" value="F:oxidoreductase activity"/>
    <property type="evidence" value="ECO:0007669"/>
    <property type="project" value="InterPro"/>
</dbReference>
<feature type="domain" description="NADPH-dependent FMN reductase-like" evidence="3">
    <location>
        <begin position="9"/>
        <end position="113"/>
    </location>
</feature>
<dbReference type="EMBL" id="AECZ01000028">
    <property type="protein sequence ID" value="EFL50008.1"/>
    <property type="molecule type" value="Genomic_DNA"/>
</dbReference>
<sequence length="201" mass="21221">MTPGPAATVFLCGPRPGGNADAAGLAFARGLREKGIAAQVVALRDERIAPCRGCGACLAAGHRCPLDTEGDAAEALFAHVRESPLLAFASPIYFYHVPALFKAFIDRAQRHWAVRSAGEAGEAEPSVLPDVRVLLVAGRPRGEKLFAGTLLSLKYFLWPFYRALAEPCLFRGYDAPGDLAGDVAAVKQAAGYGRDAAHGAF</sequence>
<keyword evidence="1" id="KW-0285">Flavoprotein</keyword>